<evidence type="ECO:0000313" key="2">
    <source>
        <dbReference type="Proteomes" id="UP000070366"/>
    </source>
</evidence>
<evidence type="ECO:0000313" key="1">
    <source>
        <dbReference type="EMBL" id="KXK65205.1"/>
    </source>
</evidence>
<organism evidence="1 2">
    <name type="scientific">Christensenella minuta</name>
    <dbReference type="NCBI Taxonomy" id="626937"/>
    <lineage>
        <taxon>Bacteria</taxon>
        <taxon>Bacillati</taxon>
        <taxon>Bacillota</taxon>
        <taxon>Clostridia</taxon>
        <taxon>Christensenellales</taxon>
        <taxon>Christensenellaceae</taxon>
        <taxon>Christensenella</taxon>
    </lineage>
</organism>
<keyword evidence="2" id="KW-1185">Reference proteome</keyword>
<protein>
    <submittedName>
        <fullName evidence="1">Uncharacterized protein</fullName>
    </submittedName>
</protein>
<dbReference type="AlphaFoldDB" id="A0A136Q3F9"/>
<dbReference type="Proteomes" id="UP000070366">
    <property type="component" value="Unassembled WGS sequence"/>
</dbReference>
<dbReference type="STRING" id="626937.HMPREF3293_01794"/>
<comment type="caution">
    <text evidence="1">The sequence shown here is derived from an EMBL/GenBank/DDBJ whole genome shotgun (WGS) entry which is preliminary data.</text>
</comment>
<dbReference type="EMBL" id="LSZW01000062">
    <property type="protein sequence ID" value="KXK65205.1"/>
    <property type="molecule type" value="Genomic_DNA"/>
</dbReference>
<proteinExistence type="predicted"/>
<gene>
    <name evidence="1" type="ORF">HMPREF3293_01794</name>
</gene>
<reference evidence="1 2" key="1">
    <citation type="submission" date="2016-02" db="EMBL/GenBank/DDBJ databases">
        <authorList>
            <person name="Wen L."/>
            <person name="He K."/>
            <person name="Yang H."/>
        </authorList>
    </citation>
    <scope>NUCLEOTIDE SEQUENCE [LARGE SCALE GENOMIC DNA]</scope>
    <source>
        <strain evidence="1 2">DSM 22607</strain>
    </source>
</reference>
<sequence length="45" mass="5144">MVIFYILNHVKYAENTFTPAVINYIVVRTAKAITKGICRSDNIEL</sequence>
<name>A0A136Q3F9_9FIRM</name>
<accession>A0A136Q3F9</accession>